<gene>
    <name evidence="4" type="ORF">SAMN04515673_10416</name>
</gene>
<dbReference type="SUPFAM" id="SSF56529">
    <property type="entry name" value="FAH"/>
    <property type="match status" value="1"/>
</dbReference>
<evidence type="ECO:0000256" key="1">
    <source>
        <dbReference type="ARBA" id="ARBA00010211"/>
    </source>
</evidence>
<dbReference type="InterPro" id="IPR011234">
    <property type="entry name" value="Fumarylacetoacetase-like_C"/>
</dbReference>
<dbReference type="EMBL" id="FOYI01000004">
    <property type="protein sequence ID" value="SFR05883.1"/>
    <property type="molecule type" value="Genomic_DNA"/>
</dbReference>
<evidence type="ECO:0000313" key="5">
    <source>
        <dbReference type="Proteomes" id="UP000199302"/>
    </source>
</evidence>
<dbReference type="PANTHER" id="PTHR42796:SF4">
    <property type="entry name" value="FUMARYLACETOACETATE HYDROLASE DOMAIN-CONTAINING PROTEIN 2A"/>
    <property type="match status" value="1"/>
</dbReference>
<evidence type="ECO:0000313" key="4">
    <source>
        <dbReference type="EMBL" id="SFR05883.1"/>
    </source>
</evidence>
<dbReference type="GO" id="GO:0003824">
    <property type="term" value="F:catalytic activity"/>
    <property type="evidence" value="ECO:0007669"/>
    <property type="project" value="InterPro"/>
</dbReference>
<dbReference type="InterPro" id="IPR051121">
    <property type="entry name" value="FAH"/>
</dbReference>
<dbReference type="PANTHER" id="PTHR42796">
    <property type="entry name" value="FUMARYLACETOACETATE HYDROLASE DOMAIN-CONTAINING PROTEIN 2A-RELATED"/>
    <property type="match status" value="1"/>
</dbReference>
<dbReference type="InterPro" id="IPR036663">
    <property type="entry name" value="Fumarylacetoacetase_C_sf"/>
</dbReference>
<proteinExistence type="inferred from homology"/>
<accession>A0A1I6DK81</accession>
<organism evidence="4 5">
    <name type="scientific">Poseidonocella sedimentorum</name>
    <dbReference type="NCBI Taxonomy" id="871652"/>
    <lineage>
        <taxon>Bacteria</taxon>
        <taxon>Pseudomonadati</taxon>
        <taxon>Pseudomonadota</taxon>
        <taxon>Alphaproteobacteria</taxon>
        <taxon>Rhodobacterales</taxon>
        <taxon>Roseobacteraceae</taxon>
        <taxon>Poseidonocella</taxon>
    </lineage>
</organism>
<keyword evidence="2" id="KW-0479">Metal-binding</keyword>
<protein>
    <submittedName>
        <fullName evidence="4">2-keto-4-pentenoate hydratase/2-oxohepta-3-ene-1,7-dioic acid hydratase (Catechol pathway)</fullName>
    </submittedName>
</protein>
<dbReference type="AlphaFoldDB" id="A0A1I6DK81"/>
<evidence type="ECO:0000259" key="3">
    <source>
        <dbReference type="Pfam" id="PF01557"/>
    </source>
</evidence>
<dbReference type="GO" id="GO:0046872">
    <property type="term" value="F:metal ion binding"/>
    <property type="evidence" value="ECO:0007669"/>
    <property type="project" value="UniProtKB-KW"/>
</dbReference>
<comment type="similarity">
    <text evidence="1">Belongs to the FAH family.</text>
</comment>
<dbReference type="Gene3D" id="3.90.850.10">
    <property type="entry name" value="Fumarylacetoacetase-like, C-terminal domain"/>
    <property type="match status" value="1"/>
</dbReference>
<name>A0A1I6DK81_9RHOB</name>
<dbReference type="OrthoDB" id="5197601at2"/>
<dbReference type="Proteomes" id="UP000199302">
    <property type="component" value="Unassembled WGS sequence"/>
</dbReference>
<sequence length="291" mass="31012">MKLLSFVKSGRPSWGAVVDKGIVDLGARSGGQYPDLKSFVAAGRPRELLDSALAPEFGFDTVELAPVIPNPDKIVMAAVNYWDDSTDPNKVPAYPVLFLRLPSSQIAHGAPLIQPRSSQKLDFEGELAVIIGTGGRHIAAERAMSHVAGYSIYNDGSVRDWQKHSHQFTPGKNFTGTGGFGPWMVEAGDLPIPTDGVSLVTRVNGVEKQRTHTSRMIFDIPYLISYISTFAPLAPGDVIVTGTCTGFGITRSPQEFLTPGDVVEVEIDGIGVLSNSVEAEACQGGDSAAGR</sequence>
<evidence type="ECO:0000256" key="2">
    <source>
        <dbReference type="ARBA" id="ARBA00022723"/>
    </source>
</evidence>
<dbReference type="GO" id="GO:0044281">
    <property type="term" value="P:small molecule metabolic process"/>
    <property type="evidence" value="ECO:0007669"/>
    <property type="project" value="UniProtKB-ARBA"/>
</dbReference>
<feature type="domain" description="Fumarylacetoacetase-like C-terminal" evidence="3">
    <location>
        <begin position="83"/>
        <end position="277"/>
    </location>
</feature>
<dbReference type="Pfam" id="PF01557">
    <property type="entry name" value="FAA_hydrolase"/>
    <property type="match status" value="1"/>
</dbReference>
<keyword evidence="5" id="KW-1185">Reference proteome</keyword>
<dbReference type="STRING" id="871652.SAMN04515673_10416"/>
<dbReference type="RefSeq" id="WP_092078586.1">
    <property type="nucleotide sequence ID" value="NZ_FOYI01000004.1"/>
</dbReference>
<reference evidence="4 5" key="1">
    <citation type="submission" date="2016-10" db="EMBL/GenBank/DDBJ databases">
        <authorList>
            <person name="de Groot N.N."/>
        </authorList>
    </citation>
    <scope>NUCLEOTIDE SEQUENCE [LARGE SCALE GENOMIC DNA]</scope>
    <source>
        <strain evidence="5">KMM 9023,NRIC 0796,JCM 17311,KCTC 23692</strain>
    </source>
</reference>